<dbReference type="InterPro" id="IPR029767">
    <property type="entry name" value="WecB-like"/>
</dbReference>
<dbReference type="Pfam" id="PF02350">
    <property type="entry name" value="Epimerase_2"/>
    <property type="match status" value="1"/>
</dbReference>
<feature type="domain" description="UDP-N-acetylglucosamine 2-epimerase" evidence="1">
    <location>
        <begin position="27"/>
        <end position="369"/>
    </location>
</feature>
<organism evidence="2 3">
    <name type="scientific">Candidatus Saganbacteria bacterium</name>
    <dbReference type="NCBI Taxonomy" id="2575572"/>
    <lineage>
        <taxon>Bacteria</taxon>
        <taxon>Bacillati</taxon>
        <taxon>Saganbacteria</taxon>
    </lineage>
</organism>
<reference evidence="2 3" key="1">
    <citation type="submission" date="2019-12" db="EMBL/GenBank/DDBJ databases">
        <authorList>
            <person name="Wolfe R."/>
            <person name="Danczak R."/>
            <person name="Wilkins M."/>
        </authorList>
    </citation>
    <scope>NUCLEOTIDE SEQUENCE [LARGE SCALE GENOMIC DNA]</scope>
    <source>
        <strain evidence="2">X2_MaxBin.013</strain>
    </source>
</reference>
<accession>A0A833NSQ6</accession>
<evidence type="ECO:0000259" key="1">
    <source>
        <dbReference type="Pfam" id="PF02350"/>
    </source>
</evidence>
<dbReference type="AlphaFoldDB" id="A0A833NSQ6"/>
<dbReference type="PANTHER" id="PTHR43174">
    <property type="entry name" value="UDP-N-ACETYLGLUCOSAMINE 2-EPIMERASE"/>
    <property type="match status" value="1"/>
</dbReference>
<dbReference type="InterPro" id="IPR003331">
    <property type="entry name" value="UDP_GlcNAc_Epimerase_2_dom"/>
</dbReference>
<dbReference type="NCBIfam" id="TIGR03568">
    <property type="entry name" value="NeuC_NnaA"/>
    <property type="match status" value="1"/>
</dbReference>
<dbReference type="Proteomes" id="UP000488506">
    <property type="component" value="Unassembled WGS sequence"/>
</dbReference>
<dbReference type="GO" id="GO:0006047">
    <property type="term" value="P:UDP-N-acetylglucosamine metabolic process"/>
    <property type="evidence" value="ECO:0007669"/>
    <property type="project" value="InterPro"/>
</dbReference>
<dbReference type="SUPFAM" id="SSF53756">
    <property type="entry name" value="UDP-Glycosyltransferase/glycogen phosphorylase"/>
    <property type="match status" value="1"/>
</dbReference>
<dbReference type="GO" id="GO:0004553">
    <property type="term" value="F:hydrolase activity, hydrolyzing O-glycosyl compounds"/>
    <property type="evidence" value="ECO:0007669"/>
    <property type="project" value="InterPro"/>
</dbReference>
<dbReference type="PANTHER" id="PTHR43174:SF3">
    <property type="entry name" value="UDP-N-ACETYLGLUCOSAMINE 2-EPIMERASE"/>
    <property type="match status" value="1"/>
</dbReference>
<gene>
    <name evidence="2" type="ORF">FD145_51</name>
</gene>
<proteinExistence type="predicted"/>
<comment type="caution">
    <text evidence="2">The sequence shown here is derived from an EMBL/GenBank/DDBJ whole genome shotgun (WGS) entry which is preliminary data.</text>
</comment>
<protein>
    <submittedName>
        <fullName evidence="2">UDP-N-acetylglucosamine 2-epimerase</fullName>
    </submittedName>
</protein>
<dbReference type="InterPro" id="IPR020004">
    <property type="entry name" value="UDP-GlcNAc_Epase"/>
</dbReference>
<evidence type="ECO:0000313" key="2">
    <source>
        <dbReference type="EMBL" id="KAF0135225.1"/>
    </source>
</evidence>
<sequence>MKRRKVCVVTGTRAEYGILKPLLEKIINSNKLELSLMVTGLHLLKKYGVTINEIKRDGFKIDAIINMYDNAPKNNMSYYGYALGRGIKGFANKLSMLKPHLLVVFGDRLEPLAATLAAALLQIPIVHIHGGDKTDSGHIDESIRHAITRFANIHIPATKGHAARLLAMGEESWRIFRVGSLGLDSIIETETSKDSLRKLGINLKEKIIVCLFHSVHLEKNNAGRQMREIMGAIKELKMQTVIIYPNNDPGSKDIIAEIEKNKKLPFVKVFPSLCHPEYISLLRYADVLIGNSSSGILEAPTLKLPVINIGSRNMGREHGKNVIFVAARKQLIIYATKKALFDNVFRREVQNCQNPYGKGEASEQIVRVLSNIKINKYLSQKKITI</sequence>
<evidence type="ECO:0000313" key="3">
    <source>
        <dbReference type="Proteomes" id="UP000488506"/>
    </source>
</evidence>
<name>A0A833NSQ6_UNCSA</name>
<dbReference type="EMBL" id="WPAF01000001">
    <property type="protein sequence ID" value="KAF0135225.1"/>
    <property type="molecule type" value="Genomic_DNA"/>
</dbReference>
<dbReference type="Gene3D" id="3.40.50.2000">
    <property type="entry name" value="Glycogen Phosphorylase B"/>
    <property type="match status" value="2"/>
</dbReference>